<protein>
    <submittedName>
        <fullName evidence="2">Uncharacterized protein LOC100901316</fullName>
    </submittedName>
</protein>
<dbReference type="RefSeq" id="XP_003746117.1">
    <property type="nucleotide sequence ID" value="XM_003746069.1"/>
</dbReference>
<proteinExistence type="predicted"/>
<dbReference type="Proteomes" id="UP000694867">
    <property type="component" value="Unplaced"/>
</dbReference>
<reference evidence="2" key="1">
    <citation type="submission" date="2025-08" db="UniProtKB">
        <authorList>
            <consortium name="RefSeq"/>
        </authorList>
    </citation>
    <scope>IDENTIFICATION</scope>
</reference>
<dbReference type="KEGG" id="goe:100901316"/>
<accession>A0AAJ6VZB1</accession>
<evidence type="ECO:0000313" key="1">
    <source>
        <dbReference type="Proteomes" id="UP000694867"/>
    </source>
</evidence>
<name>A0AAJ6VZB1_9ACAR</name>
<organism evidence="1 2">
    <name type="scientific">Galendromus occidentalis</name>
    <name type="common">western predatory mite</name>
    <dbReference type="NCBI Taxonomy" id="34638"/>
    <lineage>
        <taxon>Eukaryota</taxon>
        <taxon>Metazoa</taxon>
        <taxon>Ecdysozoa</taxon>
        <taxon>Arthropoda</taxon>
        <taxon>Chelicerata</taxon>
        <taxon>Arachnida</taxon>
        <taxon>Acari</taxon>
        <taxon>Parasitiformes</taxon>
        <taxon>Mesostigmata</taxon>
        <taxon>Gamasina</taxon>
        <taxon>Phytoseioidea</taxon>
        <taxon>Phytoseiidae</taxon>
        <taxon>Typhlodrominae</taxon>
        <taxon>Galendromus</taxon>
    </lineage>
</organism>
<evidence type="ECO:0000313" key="2">
    <source>
        <dbReference type="RefSeq" id="XP_003746117.1"/>
    </source>
</evidence>
<dbReference type="GeneID" id="100901316"/>
<gene>
    <name evidence="2" type="primary">LOC100901316</name>
</gene>
<dbReference type="AlphaFoldDB" id="A0AAJ6VZB1"/>
<keyword evidence="1" id="KW-1185">Reference proteome</keyword>
<sequence length="200" mass="22485">MRLQDEHIVRDIDRIHQKSEAGRMSIPEVLAALRELHGPSYSQNTVSPSFPRLNCGSCIRFRCEVRSVTKEQVVAYSIDMTNGMRNLLLFRPESPELRAGNPNLLKVEAVSLGCVVHEPTTKAQTPVVVKIFDDRQKIRAGIHLEITGILTYKPSLEEQIRSRVGNRGPLAAILNHFSSNTNPLLVPRVHSIFHVRIPIV</sequence>